<dbReference type="Gene3D" id="3.90.1150.10">
    <property type="entry name" value="Aspartate Aminotransferase, domain 1"/>
    <property type="match status" value="1"/>
</dbReference>
<reference evidence="9 10" key="1">
    <citation type="submission" date="2016-11" db="EMBL/GenBank/DDBJ databases">
        <authorList>
            <person name="Jaros S."/>
            <person name="Januszkiewicz K."/>
            <person name="Wedrychowicz H."/>
        </authorList>
    </citation>
    <scope>NUCLEOTIDE SEQUENCE [LARGE SCALE GENOMIC DNA]</scope>
    <source>
        <strain evidence="9 10">DSM 44666</strain>
    </source>
</reference>
<keyword evidence="10" id="KW-1185">Reference proteome</keyword>
<dbReference type="Gene3D" id="3.40.640.10">
    <property type="entry name" value="Type I PLP-dependent aspartate aminotransferase-like (Major domain)"/>
    <property type="match status" value="1"/>
</dbReference>
<keyword evidence="3 7" id="KW-0032">Aminotransferase</keyword>
<keyword evidence="4 7" id="KW-0808">Transferase</keyword>
<gene>
    <name evidence="7" type="primary">hisC</name>
    <name evidence="9" type="ORF">SAMN05444392_1103</name>
</gene>
<feature type="domain" description="Aminotransferase class I/classII large" evidence="8">
    <location>
        <begin position="30"/>
        <end position="350"/>
    </location>
</feature>
<proteinExistence type="inferred from homology"/>
<accession>A0A1M4ZN18</accession>
<dbReference type="CDD" id="cd00609">
    <property type="entry name" value="AAT_like"/>
    <property type="match status" value="1"/>
</dbReference>
<dbReference type="GO" id="GO:0030170">
    <property type="term" value="F:pyridoxal phosphate binding"/>
    <property type="evidence" value="ECO:0007669"/>
    <property type="project" value="InterPro"/>
</dbReference>
<dbReference type="InterPro" id="IPR004839">
    <property type="entry name" value="Aminotransferase_I/II_large"/>
</dbReference>
<evidence type="ECO:0000256" key="5">
    <source>
        <dbReference type="ARBA" id="ARBA00022898"/>
    </source>
</evidence>
<evidence type="ECO:0000256" key="3">
    <source>
        <dbReference type="ARBA" id="ARBA00022576"/>
    </source>
</evidence>
<dbReference type="InterPro" id="IPR005861">
    <property type="entry name" value="HisP_aminotrans"/>
</dbReference>
<keyword evidence="7" id="KW-0028">Amino-acid biosynthesis</keyword>
<sequence length="359" mass="41459">MESKPSVQKLPSIQPKVLMQDLQNKYGHKQMIKLNSNENPYGYSLNVIESIKNIDHLHFYPEVNDPLLFQKLANLLGVQVQQIIFGNGSDELIQMVCRAFLQPGDESILAKETFPGFLTEIQIEGALPIQVPLKNGVHDLNQMKQMISHKTKIIWLCNPNNPTGTIFTHQSLVDFLNQLPKNILVVIDEAYAEYVLDTNYPKSLALLSNYPQLIVIRTFSKIYGLAGIRLGYGIAHPKLIHELHKVRPPCNINRIAQQAAIAALADQKFVDYCRNTNEQQRRRLYDHLNKWNLPYYVSHGNFIMFDMKYPSKKVYQFLLEHGIIVRYFPNYPTHIRMTIGTPKQNQVFINIFSRFLESH</sequence>
<comment type="similarity">
    <text evidence="7">Belongs to the class-II pyridoxal-phosphate-dependent aminotransferase family. Histidinol-phosphate aminotransferase subfamily.</text>
</comment>
<comment type="cofactor">
    <cofactor evidence="1 7">
        <name>pyridoxal 5'-phosphate</name>
        <dbReference type="ChEBI" id="CHEBI:597326"/>
    </cofactor>
</comment>
<dbReference type="PANTHER" id="PTHR43643:SF3">
    <property type="entry name" value="HISTIDINOL-PHOSPHATE AMINOTRANSFERASE"/>
    <property type="match status" value="1"/>
</dbReference>
<dbReference type="Pfam" id="PF00155">
    <property type="entry name" value="Aminotran_1_2"/>
    <property type="match status" value="1"/>
</dbReference>
<evidence type="ECO:0000256" key="4">
    <source>
        <dbReference type="ARBA" id="ARBA00022679"/>
    </source>
</evidence>
<dbReference type="HAMAP" id="MF_01023">
    <property type="entry name" value="HisC_aminotrans_2"/>
    <property type="match status" value="1"/>
</dbReference>
<dbReference type="InterPro" id="IPR015422">
    <property type="entry name" value="PyrdxlP-dep_Trfase_small"/>
</dbReference>
<keyword evidence="5 7" id="KW-0663">Pyridoxal phosphate</keyword>
<dbReference type="STRING" id="112248.SAMN05444392_1103"/>
<comment type="subunit">
    <text evidence="2 7">Homodimer.</text>
</comment>
<dbReference type="InterPro" id="IPR050106">
    <property type="entry name" value="HistidinolP_aminotransfase"/>
</dbReference>
<dbReference type="EC" id="2.6.1.9" evidence="7"/>
<feature type="modified residue" description="N6-(pyridoxal phosphate)lysine" evidence="7">
    <location>
        <position position="221"/>
    </location>
</feature>
<evidence type="ECO:0000256" key="6">
    <source>
        <dbReference type="ARBA" id="ARBA00023102"/>
    </source>
</evidence>
<dbReference type="Proteomes" id="UP000184476">
    <property type="component" value="Unassembled WGS sequence"/>
</dbReference>
<evidence type="ECO:0000256" key="7">
    <source>
        <dbReference type="HAMAP-Rule" id="MF_01023"/>
    </source>
</evidence>
<evidence type="ECO:0000256" key="1">
    <source>
        <dbReference type="ARBA" id="ARBA00001933"/>
    </source>
</evidence>
<comment type="catalytic activity">
    <reaction evidence="7">
        <text>L-histidinol phosphate + 2-oxoglutarate = 3-(imidazol-4-yl)-2-oxopropyl phosphate + L-glutamate</text>
        <dbReference type="Rhea" id="RHEA:23744"/>
        <dbReference type="ChEBI" id="CHEBI:16810"/>
        <dbReference type="ChEBI" id="CHEBI:29985"/>
        <dbReference type="ChEBI" id="CHEBI:57766"/>
        <dbReference type="ChEBI" id="CHEBI:57980"/>
        <dbReference type="EC" id="2.6.1.9"/>
    </reaction>
</comment>
<dbReference type="NCBIfam" id="TIGR01141">
    <property type="entry name" value="hisC"/>
    <property type="match status" value="1"/>
</dbReference>
<comment type="pathway">
    <text evidence="7">Amino-acid biosynthesis; L-histidine biosynthesis; L-histidine from 5-phospho-alpha-D-ribose 1-diphosphate: step 7/9.</text>
</comment>
<dbReference type="EMBL" id="FQVL01000010">
    <property type="protein sequence ID" value="SHF19197.1"/>
    <property type="molecule type" value="Genomic_DNA"/>
</dbReference>
<evidence type="ECO:0000313" key="10">
    <source>
        <dbReference type="Proteomes" id="UP000184476"/>
    </source>
</evidence>
<dbReference type="PANTHER" id="PTHR43643">
    <property type="entry name" value="HISTIDINOL-PHOSPHATE AMINOTRANSFERASE 2"/>
    <property type="match status" value="1"/>
</dbReference>
<dbReference type="GO" id="GO:0000105">
    <property type="term" value="P:L-histidine biosynthetic process"/>
    <property type="evidence" value="ECO:0007669"/>
    <property type="project" value="UniProtKB-UniRule"/>
</dbReference>
<keyword evidence="6 7" id="KW-0368">Histidine biosynthesis</keyword>
<name>A0A1M4ZN18_9BACL</name>
<protein>
    <recommendedName>
        <fullName evidence="7">Histidinol-phosphate aminotransferase</fullName>
        <ecNumber evidence="7">2.6.1.9</ecNumber>
    </recommendedName>
    <alternativeName>
        <fullName evidence="7">Imidazole acetol-phosphate transaminase</fullName>
    </alternativeName>
</protein>
<dbReference type="InterPro" id="IPR015424">
    <property type="entry name" value="PyrdxlP-dep_Trfase"/>
</dbReference>
<dbReference type="SUPFAM" id="SSF53383">
    <property type="entry name" value="PLP-dependent transferases"/>
    <property type="match status" value="1"/>
</dbReference>
<evidence type="ECO:0000313" key="9">
    <source>
        <dbReference type="EMBL" id="SHF19197.1"/>
    </source>
</evidence>
<dbReference type="UniPathway" id="UPA00031">
    <property type="reaction ID" value="UER00012"/>
</dbReference>
<evidence type="ECO:0000256" key="2">
    <source>
        <dbReference type="ARBA" id="ARBA00011738"/>
    </source>
</evidence>
<dbReference type="OrthoDB" id="9813612at2"/>
<dbReference type="RefSeq" id="WP_073155827.1">
    <property type="nucleotide sequence ID" value="NZ_FQVL01000010.1"/>
</dbReference>
<evidence type="ECO:0000259" key="8">
    <source>
        <dbReference type="Pfam" id="PF00155"/>
    </source>
</evidence>
<dbReference type="InterPro" id="IPR015421">
    <property type="entry name" value="PyrdxlP-dep_Trfase_major"/>
</dbReference>
<dbReference type="AlphaFoldDB" id="A0A1M4ZN18"/>
<dbReference type="GO" id="GO:0004400">
    <property type="term" value="F:histidinol-phosphate transaminase activity"/>
    <property type="evidence" value="ECO:0007669"/>
    <property type="project" value="UniProtKB-UniRule"/>
</dbReference>
<organism evidence="9 10">
    <name type="scientific">Seinonella peptonophila</name>
    <dbReference type="NCBI Taxonomy" id="112248"/>
    <lineage>
        <taxon>Bacteria</taxon>
        <taxon>Bacillati</taxon>
        <taxon>Bacillota</taxon>
        <taxon>Bacilli</taxon>
        <taxon>Bacillales</taxon>
        <taxon>Thermoactinomycetaceae</taxon>
        <taxon>Seinonella</taxon>
    </lineage>
</organism>